<comment type="caution">
    <text evidence="2">The sequence shown here is derived from an EMBL/GenBank/DDBJ whole genome shotgun (WGS) entry which is preliminary data.</text>
</comment>
<protein>
    <submittedName>
        <fullName evidence="2">TRAP transporter substrate-binding protein</fullName>
    </submittedName>
</protein>
<dbReference type="CDD" id="cd13665">
    <property type="entry name" value="PBP2_TRAP_Dctp3_4"/>
    <property type="match status" value="1"/>
</dbReference>
<dbReference type="InterPro" id="IPR038404">
    <property type="entry name" value="TRAP_DctP_sf"/>
</dbReference>
<keyword evidence="1" id="KW-0732">Signal</keyword>
<dbReference type="EMBL" id="JBDPGJ010000001">
    <property type="protein sequence ID" value="MEX0405036.1"/>
    <property type="molecule type" value="Genomic_DNA"/>
</dbReference>
<dbReference type="InterPro" id="IPR018389">
    <property type="entry name" value="DctP_fam"/>
</dbReference>
<evidence type="ECO:0000313" key="3">
    <source>
        <dbReference type="Proteomes" id="UP001556692"/>
    </source>
</evidence>
<dbReference type="Gene3D" id="3.40.190.170">
    <property type="entry name" value="Bacterial extracellular solute-binding protein, family 7"/>
    <property type="match status" value="1"/>
</dbReference>
<keyword evidence="3" id="KW-1185">Reference proteome</keyword>
<dbReference type="PANTHER" id="PTHR33376:SF15">
    <property type="entry name" value="BLL6794 PROTEIN"/>
    <property type="match status" value="1"/>
</dbReference>
<evidence type="ECO:0000256" key="1">
    <source>
        <dbReference type="ARBA" id="ARBA00022729"/>
    </source>
</evidence>
<organism evidence="2 3">
    <name type="scientific">Aquibium pacificus</name>
    <dbReference type="NCBI Taxonomy" id="3153579"/>
    <lineage>
        <taxon>Bacteria</taxon>
        <taxon>Pseudomonadati</taxon>
        <taxon>Pseudomonadota</taxon>
        <taxon>Alphaproteobacteria</taxon>
        <taxon>Hyphomicrobiales</taxon>
        <taxon>Phyllobacteriaceae</taxon>
        <taxon>Aquibium</taxon>
    </lineage>
</organism>
<dbReference type="Pfam" id="PF03480">
    <property type="entry name" value="DctP"/>
    <property type="match status" value="1"/>
</dbReference>
<gene>
    <name evidence="2" type="ORF">ABGN05_05095</name>
</gene>
<sequence>MIKLTRRGFVAAAAATLAMPAIGRAQQTKLKLSHYLPPQHQINTELNRWAGEVREKSGGAADIEVFPAGQMGPPPRQFDLARTGVSDISFVFTALTPGRFPLVDALSIPFLFANENGDPISTAEASRIATSLKERTAQEFQGIDLLYAVVTTSGGWFMRDKLIKTPGDMKGLRIRPTSAAAAAQITALGASPATIPPTELADAIAKGVVDGAIFNFEGGKAFQLQQSVKKVSTLANSVGYFALVMNSDRLAGLPEEGRKAIVETTGPDAAARVGGLYDAAEVAGRKFMEEAGVEVVDLRGDAANAFREALQPVAEKQIAELKAAGHDIDGLIADIKAKMAEL</sequence>
<name>A0ABV3SER7_9HYPH</name>
<evidence type="ECO:0000313" key="2">
    <source>
        <dbReference type="EMBL" id="MEX0405036.1"/>
    </source>
</evidence>
<proteinExistence type="predicted"/>
<dbReference type="Proteomes" id="UP001556692">
    <property type="component" value="Unassembled WGS sequence"/>
</dbReference>
<dbReference type="NCBIfam" id="NF037995">
    <property type="entry name" value="TRAP_S1"/>
    <property type="match status" value="1"/>
</dbReference>
<accession>A0ABV3SER7</accession>
<reference evidence="2 3" key="1">
    <citation type="submission" date="2024-05" db="EMBL/GenBank/DDBJ databases">
        <authorList>
            <person name="Jiang F."/>
        </authorList>
    </citation>
    <scope>NUCLEOTIDE SEQUENCE [LARGE SCALE GENOMIC DNA]</scope>
    <source>
        <strain evidence="2 3">LZ166</strain>
    </source>
</reference>
<dbReference type="PANTHER" id="PTHR33376">
    <property type="match status" value="1"/>
</dbReference>